<name>A0A0C1EE92_9BACT</name>
<comment type="caution">
    <text evidence="1">The sequence shown here is derived from an EMBL/GenBank/DDBJ whole genome shotgun (WGS) entry which is preliminary data.</text>
</comment>
<reference evidence="1 2" key="1">
    <citation type="journal article" date="2014" name="Mol. Biol. Evol.">
        <title>Massive expansion of Ubiquitination-related gene families within the Chlamydiae.</title>
        <authorList>
            <person name="Domman D."/>
            <person name="Collingro A."/>
            <person name="Lagkouvardos I."/>
            <person name="Gehre L."/>
            <person name="Weinmaier T."/>
            <person name="Rattei T."/>
            <person name="Subtil A."/>
            <person name="Horn M."/>
        </authorList>
    </citation>
    <scope>NUCLEOTIDE SEQUENCE [LARGE SCALE GENOMIC DNA]</scope>
    <source>
        <strain evidence="1 2">OEW1</strain>
    </source>
</reference>
<sequence>MNQQSSFDENLILNFPLFPDLFQFVCTYSLDDMCNALINASLSEQRLDAVLKADLKTIIMNAALDPNKRKFACFILLLNRKNRTDYQLIKNLIKHFITWNTQDSLDELFEWILGDEKQDFSYRSQYLYLLFEMIGDKEIKGIHNQIDFLFGALGKLNSHLLLLHSHKMTQLLKQYPLLPSHMITQLARQDSLLPFHPS</sequence>
<protein>
    <submittedName>
        <fullName evidence="1">Uncharacterized protein</fullName>
    </submittedName>
</protein>
<organism evidence="1 2">
    <name type="scientific">Parachlamydia acanthamoebae</name>
    <dbReference type="NCBI Taxonomy" id="83552"/>
    <lineage>
        <taxon>Bacteria</taxon>
        <taxon>Pseudomonadati</taxon>
        <taxon>Chlamydiota</taxon>
        <taxon>Chlamydiia</taxon>
        <taxon>Parachlamydiales</taxon>
        <taxon>Parachlamydiaceae</taxon>
        <taxon>Parachlamydia</taxon>
    </lineage>
</organism>
<accession>A0A0C1EE92</accession>
<evidence type="ECO:0000313" key="2">
    <source>
        <dbReference type="Proteomes" id="UP000031307"/>
    </source>
</evidence>
<dbReference type="PATRIC" id="fig|83552.4.peg.351"/>
<dbReference type="EMBL" id="JSAM01000020">
    <property type="protein sequence ID" value="KIA78423.1"/>
    <property type="molecule type" value="Genomic_DNA"/>
</dbReference>
<dbReference type="AlphaFoldDB" id="A0A0C1EE92"/>
<dbReference type="RefSeq" id="WP_006341836.1">
    <property type="nucleotide sequence ID" value="NZ_JASBUT010000030.1"/>
</dbReference>
<dbReference type="Proteomes" id="UP000031307">
    <property type="component" value="Unassembled WGS sequence"/>
</dbReference>
<gene>
    <name evidence="1" type="ORF">DB43_DZ00100</name>
</gene>
<proteinExistence type="predicted"/>
<evidence type="ECO:0000313" key="1">
    <source>
        <dbReference type="EMBL" id="KIA78423.1"/>
    </source>
</evidence>